<accession>A0ACC6RWW5</accession>
<gene>
    <name evidence="1" type="ORF">VSR83_40830</name>
</gene>
<reference evidence="1" key="1">
    <citation type="submission" date="2024-01" db="EMBL/GenBank/DDBJ databases">
        <title>The diversity of rhizobia nodulating Mimosa spp. in eleven states of Brazil covering several biomes is determined by host plant, location, and edaphic factors.</title>
        <authorList>
            <person name="Rouws L."/>
            <person name="Barauna A."/>
            <person name="Beukes C."/>
            <person name="De Faria S.M."/>
            <person name="Gross E."/>
            <person name="Dos Reis Junior F.B."/>
            <person name="Simon M."/>
            <person name="Maluk M."/>
            <person name="Odee D.W."/>
            <person name="Kenicer G."/>
            <person name="Young J.P.W."/>
            <person name="Reis V.M."/>
            <person name="Zilli J."/>
            <person name="James E.K."/>
        </authorList>
    </citation>
    <scope>NUCLEOTIDE SEQUENCE</scope>
    <source>
        <strain evidence="1">JPY452</strain>
    </source>
</reference>
<name>A0ACC6RWW5_9BURK</name>
<protein>
    <submittedName>
        <fullName evidence="1">Choice-of-anchor D domain-containing protein</fullName>
    </submittedName>
</protein>
<evidence type="ECO:0000313" key="1">
    <source>
        <dbReference type="EMBL" id="MEM5406256.1"/>
    </source>
</evidence>
<organism evidence="1 2">
    <name type="scientific">Paraburkholderia unamae</name>
    <dbReference type="NCBI Taxonomy" id="219649"/>
    <lineage>
        <taxon>Bacteria</taxon>
        <taxon>Pseudomonadati</taxon>
        <taxon>Pseudomonadota</taxon>
        <taxon>Betaproteobacteria</taxon>
        <taxon>Burkholderiales</taxon>
        <taxon>Burkholderiaceae</taxon>
        <taxon>Paraburkholderia</taxon>
    </lineage>
</organism>
<dbReference type="EMBL" id="JAYMRU010000068">
    <property type="protein sequence ID" value="MEM5406256.1"/>
    <property type="molecule type" value="Genomic_DNA"/>
</dbReference>
<evidence type="ECO:0000313" key="2">
    <source>
        <dbReference type="Proteomes" id="UP001392318"/>
    </source>
</evidence>
<sequence>MDVFVINMIPKSLSGETNQDSEPNLAVNLNNPKQIAATAFTPDPLQGPSAPIYTSNDGGKSWALNLIVPGAGFAVGFYLPTADITLRFGGKSNVLYAGILRADDLHLNVLRTDNYAGSAQMTVLEDRSNEDQPWVQAITAEKVGGAPDRVYIGNNNFGANPTATVDLSLDAATAPPPAGFSPNALTARIPAGGQNGPSIRTAAHEDGTVYAVFFNWQTPAAIPLTADVVICRDDNWAQGVTPFSALIDPGDNLAGLRFAPNVQIPWANFSYLGQERVGSHLSIAVDPHNSSVVYVAWADFPTGVAPYTIHLRRSTDRGVTWSSDLRLIPNGVNPALAISAKGQVGFLYQTLTDSGATWETHVEISANGFAGQWWTAVLAAVPSNAPARTFLPYLGDYVYLQAVGKDFYGIFSANNTPNASNFPNGVVYQRNANFGTHTLLDLDNVTPVPISIDPFFFKVTIKTGEVATAIADSGNFGDACLGSFVDEPLTINNPGDAPLQIFNITSSLADFEVPSVLSYPLKVSAGDSIDLSIRFRPTSVGPKSATLTIFSDDPAGPHTVSLSGACLAPRLSMLIANTGNFGKCCIGYFVDESLVLGNSSKCGLSVTAISSSSADFLVPQVITYPLRIGAGSALSVPIRFEPTSLGSKSATITVTSDDPAGPGVIPVSGDVPSGKLAVTGSTLFGGVKCCRREQRVVSVCNVGECVLHVSSVAFKRKRRHFRLINNPFPAILHPGSCLDVVIQYRAEERVPRACELVIASDDPDHPVMCLDVIAHTIWECCEGCRGEQGKKCCDEHCRECCKGSNRACRDDEDDDDDGEEREDDGES</sequence>
<proteinExistence type="predicted"/>
<dbReference type="Proteomes" id="UP001392318">
    <property type="component" value="Unassembled WGS sequence"/>
</dbReference>
<comment type="caution">
    <text evidence="1">The sequence shown here is derived from an EMBL/GenBank/DDBJ whole genome shotgun (WGS) entry which is preliminary data.</text>
</comment>
<keyword evidence="2" id="KW-1185">Reference proteome</keyword>